<accession>A0A0D6MLF9</accession>
<evidence type="ECO:0008006" key="3">
    <source>
        <dbReference type="Google" id="ProtNLM"/>
    </source>
</evidence>
<dbReference type="Proteomes" id="UP000032679">
    <property type="component" value="Unassembled WGS sequence"/>
</dbReference>
<sequence>MRSAVAVFWATSIGISPASAHRLDEYLQATVIDPGRDHVMLRLRLTPGVDVADQVIARIDTNRDGMLSVGEKRAYALQIARDLSVSLNGTSVTLRPEGGVFPTIAAMKAGTGIIMLQFESKAFHTKADNRLIYANRATAPDVVYLVN</sequence>
<comment type="caution">
    <text evidence="1">The sequence shown here is derived from an EMBL/GenBank/DDBJ whole genome shotgun (WGS) entry which is preliminary data.</text>
</comment>
<protein>
    <recommendedName>
        <fullName evidence="3">EF-hand domain-containing protein</fullName>
    </recommendedName>
</protein>
<dbReference type="AlphaFoldDB" id="A0A0D6MLF9"/>
<evidence type="ECO:0000313" key="2">
    <source>
        <dbReference type="Proteomes" id="UP000032679"/>
    </source>
</evidence>
<proteinExistence type="predicted"/>
<evidence type="ECO:0000313" key="1">
    <source>
        <dbReference type="EMBL" id="GAN54148.1"/>
    </source>
</evidence>
<name>A0A0D6MLF9_9PROT</name>
<dbReference type="EMBL" id="BALE01000017">
    <property type="protein sequence ID" value="GAN54148.1"/>
    <property type="molecule type" value="Genomic_DNA"/>
</dbReference>
<gene>
    <name evidence="1" type="ORF">Tasa_017_031</name>
</gene>
<keyword evidence="2" id="KW-1185">Reference proteome</keyword>
<dbReference type="STRING" id="1231623.Tasa_017_031"/>
<organism evidence="1 2">
    <name type="scientific">Tanticharoenia sakaeratensis NBRC 103193</name>
    <dbReference type="NCBI Taxonomy" id="1231623"/>
    <lineage>
        <taxon>Bacteria</taxon>
        <taxon>Pseudomonadati</taxon>
        <taxon>Pseudomonadota</taxon>
        <taxon>Alphaproteobacteria</taxon>
        <taxon>Acetobacterales</taxon>
        <taxon>Acetobacteraceae</taxon>
        <taxon>Tanticharoenia</taxon>
    </lineage>
</organism>
<reference evidence="1 2" key="1">
    <citation type="submission" date="2012-10" db="EMBL/GenBank/DDBJ databases">
        <title>Genome sequencing of Tanticharoenia sakaeratensis NBRC 103193.</title>
        <authorList>
            <person name="Azuma Y."/>
            <person name="Hadano H."/>
            <person name="Hirakawa H."/>
            <person name="Matsushita K."/>
        </authorList>
    </citation>
    <scope>NUCLEOTIDE SEQUENCE [LARGE SCALE GENOMIC DNA]</scope>
    <source>
        <strain evidence="1 2">NBRC 103193</strain>
    </source>
</reference>